<dbReference type="Gene3D" id="3.30.572.10">
    <property type="entry name" value="Thymidylate synthase/dCMP hydroxymethylase domain"/>
    <property type="match status" value="1"/>
</dbReference>
<feature type="domain" description="Thymidylate synthase/dCMP hydroxymethylase" evidence="3">
    <location>
        <begin position="20"/>
        <end position="259"/>
    </location>
</feature>
<evidence type="ECO:0000313" key="4">
    <source>
        <dbReference type="EMBL" id="XAI71111.1"/>
    </source>
</evidence>
<dbReference type="GO" id="GO:0006231">
    <property type="term" value="P:dTMP biosynthetic process"/>
    <property type="evidence" value="ECO:0007669"/>
    <property type="project" value="TreeGrafter"/>
</dbReference>
<dbReference type="Pfam" id="PF00303">
    <property type="entry name" value="Thymidylat_synt"/>
    <property type="match status" value="1"/>
</dbReference>
<dbReference type="PANTHER" id="PTHR11548">
    <property type="entry name" value="THYMIDYLATE SYNTHASE 1"/>
    <property type="match status" value="1"/>
</dbReference>
<evidence type="ECO:0000259" key="3">
    <source>
        <dbReference type="Pfam" id="PF00303"/>
    </source>
</evidence>
<dbReference type="SUPFAM" id="SSF55831">
    <property type="entry name" value="Thymidylate synthase/dCMP hydroxymethylase"/>
    <property type="match status" value="1"/>
</dbReference>
<reference evidence="4" key="1">
    <citation type="journal article" date="2024" name="J. Gen. Virol.">
        <title>Novel phages of Pseudomonas syringae unveil numerous potential auxiliary metabolic genes.</title>
        <authorList>
            <person name="Feltin C."/>
            <person name="Garneau J.R."/>
            <person name="Morris C.E."/>
            <person name="Berard A."/>
            <person name="Torres-Barcelo C."/>
        </authorList>
    </citation>
    <scope>NUCLEOTIDE SEQUENCE</scope>
</reference>
<organism evidence="4">
    <name type="scientific">Pseudomonas phage Cygsa01</name>
    <dbReference type="NCBI Taxonomy" id="3138529"/>
    <lineage>
        <taxon>Viruses</taxon>
    </lineage>
</organism>
<accession>A0AAU6W3A8</accession>
<dbReference type="InterPro" id="IPR045097">
    <property type="entry name" value="Thymidate_synth/dCMP_Mease"/>
</dbReference>
<evidence type="ECO:0000256" key="2">
    <source>
        <dbReference type="ARBA" id="ARBA00022679"/>
    </source>
</evidence>
<evidence type="ECO:0000256" key="1">
    <source>
        <dbReference type="ARBA" id="ARBA00022603"/>
    </source>
</evidence>
<dbReference type="GO" id="GO:0032259">
    <property type="term" value="P:methylation"/>
    <property type="evidence" value="ECO:0007669"/>
    <property type="project" value="UniProtKB-KW"/>
</dbReference>
<keyword evidence="2" id="KW-0808">Transferase</keyword>
<protein>
    <submittedName>
        <fullName evidence="4">Thymidylate synthase</fullName>
    </submittedName>
</protein>
<dbReference type="EMBL" id="PP179332">
    <property type="protein sequence ID" value="XAI71111.1"/>
    <property type="molecule type" value="Genomic_DNA"/>
</dbReference>
<dbReference type="GO" id="GO:0004799">
    <property type="term" value="F:thymidylate synthase activity"/>
    <property type="evidence" value="ECO:0007669"/>
    <property type="project" value="TreeGrafter"/>
</dbReference>
<proteinExistence type="predicted"/>
<dbReference type="InterPro" id="IPR036926">
    <property type="entry name" value="Thymidate_synth/dCMP_Mease_sf"/>
</dbReference>
<dbReference type="InterPro" id="IPR023451">
    <property type="entry name" value="Thymidate_synth/dCMP_Mease_dom"/>
</dbReference>
<dbReference type="PANTHER" id="PTHR11548:SF1">
    <property type="entry name" value="THYMIDYLATE SYNTHASE 1"/>
    <property type="match status" value="1"/>
</dbReference>
<keyword evidence="1" id="KW-0489">Methyltransferase</keyword>
<name>A0AAU6W3A8_9VIRU</name>
<sequence length="380" mass="42280">MSNALDFHLITGDTTSHTILQAFEQILKKGVDIETRNGAARTIFNAFMITDNPRFRHLALLGRNSNIFQMIAETLWVLSGSGKVTGFLEYLLPRATNYSDDGENWRGAYGPRLIGDSGFDQLDAVVDAFVLDGLNTRRAIAAIYNPALDSQTALTEVYGLQTTKDLPCNLLLNFYTDALGRFCLKLVQRSGDCLFGAGSINPFEFTLIQELVYSRVKAHYPTLQLGTFVHDVTNLHVYEQFKAQAQAAVNTEQPVWHINTDKFQSASIKCSFRDLSHYLALFVQACESYILEPTDEALADLKASYINANMVFNGGPSVNGNLLSDYMFITLKFLIARLGLGVEGDKILNLSCNCQEDLVLAITQSKFNPFEKVLQHDGIE</sequence>
<gene>
    <name evidence="4" type="ORF">Cygsa01_00065</name>
</gene>